<proteinExistence type="predicted"/>
<gene>
    <name evidence="2" type="ORF">ACKQTC_08475</name>
</gene>
<dbReference type="Proteomes" id="UP001631949">
    <property type="component" value="Unassembled WGS sequence"/>
</dbReference>
<evidence type="ECO:0000313" key="3">
    <source>
        <dbReference type="Proteomes" id="UP001631949"/>
    </source>
</evidence>
<sequence>MSWTCFVHADSPKMRKLFEALKHEYEKCNFWPMYVDEQELMHVLLEERRELQEAYDEWRATKYAYESDGTGTPLKIDKATDKRRREMLRGHTAKIMLEAIQVIAVLDKWEERI</sequence>
<evidence type="ECO:0000256" key="1">
    <source>
        <dbReference type="SAM" id="Coils"/>
    </source>
</evidence>
<organism evidence="2 3">
    <name type="scientific">Peptococcus simiae</name>
    <dbReference type="NCBI Taxonomy" id="1643805"/>
    <lineage>
        <taxon>Bacteria</taxon>
        <taxon>Bacillati</taxon>
        <taxon>Bacillota</taxon>
        <taxon>Clostridia</taxon>
        <taxon>Eubacteriales</taxon>
        <taxon>Peptococcaceae</taxon>
        <taxon>Peptococcus</taxon>
    </lineage>
</organism>
<keyword evidence="1" id="KW-0175">Coiled coil</keyword>
<comment type="caution">
    <text evidence="2">The sequence shown here is derived from an EMBL/GenBank/DDBJ whole genome shotgun (WGS) entry which is preliminary data.</text>
</comment>
<feature type="coiled-coil region" evidence="1">
    <location>
        <begin position="34"/>
        <end position="61"/>
    </location>
</feature>
<dbReference type="RefSeq" id="WP_408978015.1">
    <property type="nucleotide sequence ID" value="NZ_JBJUVG010000016.1"/>
</dbReference>
<protein>
    <submittedName>
        <fullName evidence="2">Uncharacterized protein</fullName>
    </submittedName>
</protein>
<reference evidence="2 3" key="1">
    <citation type="journal article" date="2016" name="Int. J. Syst. Evol. Microbiol.">
        <title>Peptococcus simiae sp. nov., isolated from rhesus macaque faeces and emended description of the genus Peptococcus.</title>
        <authorList>
            <person name="Shkoporov A.N."/>
            <person name="Efimov B.A."/>
            <person name="Kondova I."/>
            <person name="Ouwerling B."/>
            <person name="Chaplin A.V."/>
            <person name="Shcherbakova V.A."/>
            <person name="Langermans J.A.M."/>
        </authorList>
    </citation>
    <scope>NUCLEOTIDE SEQUENCE [LARGE SCALE GENOMIC DNA]</scope>
    <source>
        <strain evidence="2 3">M108</strain>
    </source>
</reference>
<name>A0ABW9H3B3_9FIRM</name>
<dbReference type="EMBL" id="JBJUVG010000016">
    <property type="protein sequence ID" value="MFM9414401.1"/>
    <property type="molecule type" value="Genomic_DNA"/>
</dbReference>
<evidence type="ECO:0000313" key="2">
    <source>
        <dbReference type="EMBL" id="MFM9414401.1"/>
    </source>
</evidence>
<accession>A0ABW9H3B3</accession>
<keyword evidence="3" id="KW-1185">Reference proteome</keyword>